<dbReference type="Gene3D" id="3.40.30.10">
    <property type="entry name" value="Glutaredoxin"/>
    <property type="match status" value="1"/>
</dbReference>
<accession>A0A2A3MD72</accession>
<keyword evidence="2" id="KW-0201">Cytochrome c-type biogenesis</keyword>
<evidence type="ECO:0000256" key="4">
    <source>
        <dbReference type="ARBA" id="ARBA00023284"/>
    </source>
</evidence>
<sequence>MRVLLLCASMLLAACDAAGPWRDQHGRSVEAAALSQGRVLVNYWAEWCGPCRDELPELNRLAAELPVGRVLGVDYDGAAGKQLRQTSERMGIAFPVLGDDFVQDFELPRPQVLPTTYLLDAEGRIVEVLQGPQHYDGLMPLMTANSDNNKEQGNE</sequence>
<dbReference type="PROSITE" id="PS51352">
    <property type="entry name" value="THIOREDOXIN_2"/>
    <property type="match status" value="1"/>
</dbReference>
<dbReference type="InterPro" id="IPR050553">
    <property type="entry name" value="Thioredoxin_ResA/DsbE_sf"/>
</dbReference>
<proteinExistence type="predicted"/>
<dbReference type="InterPro" id="IPR036249">
    <property type="entry name" value="Thioredoxin-like_sf"/>
</dbReference>
<dbReference type="GO" id="GO:0015036">
    <property type="term" value="F:disulfide oxidoreductase activity"/>
    <property type="evidence" value="ECO:0007669"/>
    <property type="project" value="UniProtKB-ARBA"/>
</dbReference>
<evidence type="ECO:0000256" key="2">
    <source>
        <dbReference type="ARBA" id="ARBA00022748"/>
    </source>
</evidence>
<gene>
    <name evidence="6" type="ORF">CNQ84_18510</name>
</gene>
<dbReference type="PROSITE" id="PS51257">
    <property type="entry name" value="PROKAR_LIPOPROTEIN"/>
    <property type="match status" value="1"/>
</dbReference>
<dbReference type="PANTHER" id="PTHR42852:SF6">
    <property type="entry name" value="THIOL:DISULFIDE INTERCHANGE PROTEIN DSBE"/>
    <property type="match status" value="1"/>
</dbReference>
<dbReference type="GO" id="GO:0016209">
    <property type="term" value="F:antioxidant activity"/>
    <property type="evidence" value="ECO:0007669"/>
    <property type="project" value="InterPro"/>
</dbReference>
<dbReference type="PROSITE" id="PS00194">
    <property type="entry name" value="THIOREDOXIN_1"/>
    <property type="match status" value="1"/>
</dbReference>
<evidence type="ECO:0000313" key="7">
    <source>
        <dbReference type="Proteomes" id="UP000242313"/>
    </source>
</evidence>
<evidence type="ECO:0000313" key="6">
    <source>
        <dbReference type="EMBL" id="PBK02677.1"/>
    </source>
</evidence>
<feature type="domain" description="Thioredoxin" evidence="5">
    <location>
        <begin position="8"/>
        <end position="147"/>
    </location>
</feature>
<keyword evidence="4" id="KW-0676">Redox-active center</keyword>
<dbReference type="Pfam" id="PF00578">
    <property type="entry name" value="AhpC-TSA"/>
    <property type="match status" value="1"/>
</dbReference>
<evidence type="ECO:0000256" key="3">
    <source>
        <dbReference type="ARBA" id="ARBA00023157"/>
    </source>
</evidence>
<evidence type="ECO:0000256" key="1">
    <source>
        <dbReference type="ARBA" id="ARBA00004196"/>
    </source>
</evidence>
<reference evidence="6 7" key="1">
    <citation type="submission" date="2017-09" db="EMBL/GenBank/DDBJ databases">
        <title>Pseudomonas abyssi sp. nov. isolated from Abyssopelagic Water.</title>
        <authorList>
            <person name="Wei Y."/>
        </authorList>
    </citation>
    <scope>NUCLEOTIDE SEQUENCE [LARGE SCALE GENOMIC DNA]</scope>
    <source>
        <strain evidence="6 7">MT5</strain>
    </source>
</reference>
<keyword evidence="3" id="KW-1015">Disulfide bond</keyword>
<dbReference type="SUPFAM" id="SSF52833">
    <property type="entry name" value="Thioredoxin-like"/>
    <property type="match status" value="1"/>
</dbReference>
<dbReference type="CDD" id="cd02966">
    <property type="entry name" value="TlpA_like_family"/>
    <property type="match status" value="1"/>
</dbReference>
<keyword evidence="7" id="KW-1185">Reference proteome</keyword>
<organism evidence="6 7">
    <name type="scientific">Pseudomonas abyssi</name>
    <dbReference type="NCBI Taxonomy" id="170540"/>
    <lineage>
        <taxon>Bacteria</taxon>
        <taxon>Pseudomonadati</taxon>
        <taxon>Pseudomonadota</taxon>
        <taxon>Gammaproteobacteria</taxon>
        <taxon>Pseudomonadales</taxon>
        <taxon>Pseudomonadaceae</taxon>
        <taxon>Pseudomonas</taxon>
    </lineage>
</organism>
<dbReference type="InterPro" id="IPR000866">
    <property type="entry name" value="AhpC/TSA"/>
</dbReference>
<comment type="subcellular location">
    <subcellularLocation>
        <location evidence="1">Cell envelope</location>
    </subcellularLocation>
</comment>
<protein>
    <submittedName>
        <fullName evidence="6">Peroxiredoxin</fullName>
    </submittedName>
</protein>
<dbReference type="PANTHER" id="PTHR42852">
    <property type="entry name" value="THIOL:DISULFIDE INTERCHANGE PROTEIN DSBE"/>
    <property type="match status" value="1"/>
</dbReference>
<dbReference type="Proteomes" id="UP000242313">
    <property type="component" value="Unassembled WGS sequence"/>
</dbReference>
<dbReference type="RefSeq" id="WP_096006279.1">
    <property type="nucleotide sequence ID" value="NZ_NTMR01000030.1"/>
</dbReference>
<dbReference type="GO" id="GO:0017004">
    <property type="term" value="P:cytochrome complex assembly"/>
    <property type="evidence" value="ECO:0007669"/>
    <property type="project" value="UniProtKB-KW"/>
</dbReference>
<name>A0A2A3MD72_9PSED</name>
<dbReference type="InterPro" id="IPR017937">
    <property type="entry name" value="Thioredoxin_CS"/>
</dbReference>
<dbReference type="InterPro" id="IPR013766">
    <property type="entry name" value="Thioredoxin_domain"/>
</dbReference>
<dbReference type="EMBL" id="NTMR01000030">
    <property type="protein sequence ID" value="PBK02677.1"/>
    <property type="molecule type" value="Genomic_DNA"/>
</dbReference>
<dbReference type="GO" id="GO:0030313">
    <property type="term" value="C:cell envelope"/>
    <property type="evidence" value="ECO:0007669"/>
    <property type="project" value="UniProtKB-SubCell"/>
</dbReference>
<dbReference type="AlphaFoldDB" id="A0A2A3MD72"/>
<evidence type="ECO:0000259" key="5">
    <source>
        <dbReference type="PROSITE" id="PS51352"/>
    </source>
</evidence>
<comment type="caution">
    <text evidence="6">The sequence shown here is derived from an EMBL/GenBank/DDBJ whole genome shotgun (WGS) entry which is preliminary data.</text>
</comment>